<sequence>MQLLFEEGGEIRAGTVLAQQGEAYQVELPAGKRTKVKSRDVLLQFAQPSAIELVRQTGDLTAEIDLDFLWECAPADEFGFADLAGEYYGAGADVVKQAALAMALHGNPVYFRRKGRGRYQRAPEDQLKAALAALERKKQQALVQAEYEAQLKAMTLPESFRGKVLQLLFRPDKNSLEYKAMDAACTALGMTPMRLMVAVGGIASPRALHEAKFLAECFPKGIGFPDVTVPEPAGDLPLADVQAFSIDDVTTTEIDDALSVTTLPDGKLRIGVHIAAPALGIQRGDALDAIARQRLSTVYFPGDKITMLPDAVVERYTLQEGRTCPAVSLYVTVDMQGAEGGQPLIVGSETRAERVPIAANLRHNLLEDVVTEAALAAGTGDYPFREALTQLYHFAGFLYDERQKARLASGLRPESHNRADYSFYIDTLDDGSERVRIEQRKRGSPLDKIVAELMILANSTWGKLLADHGVPGIYRTQKAWGMHRTRMQTYPAPHEGLGVAQYAWSTSPLRRYVDLVNQWQIIAVAQHGVTAKLVAPFKPKDADLLAAVADFEGTYAAYADHQSTMERYWCLRWLGQETRDRMLAAVLKEGAVRFAEIPLVTRVPELAQASRGTQVMLEIASTDEISLDVSCRVLEVFAGDAVPEDDLEPDEETAEESAEDAAEAAAQEAAEAAAERGTEGGADGSDSAGAGEETAGLQDASKVQGEAAEGDDAEASAARDIPPSPAP</sequence>
<evidence type="ECO:0000259" key="2">
    <source>
        <dbReference type="SMART" id="SM00955"/>
    </source>
</evidence>
<dbReference type="GO" id="GO:0005829">
    <property type="term" value="C:cytosol"/>
    <property type="evidence" value="ECO:0007669"/>
    <property type="project" value="TreeGrafter"/>
</dbReference>
<feature type="compositionally biased region" description="Low complexity" evidence="1">
    <location>
        <begin position="684"/>
        <end position="693"/>
    </location>
</feature>
<feature type="domain" description="RNB" evidence="2">
    <location>
        <begin position="235"/>
        <end position="527"/>
    </location>
</feature>
<dbReference type="SMART" id="SM00955">
    <property type="entry name" value="RNB"/>
    <property type="match status" value="1"/>
</dbReference>
<name>A0A316FF35_9BURK</name>
<dbReference type="InterPro" id="IPR050180">
    <property type="entry name" value="RNR_Ribonuclease"/>
</dbReference>
<reference evidence="3 4" key="1">
    <citation type="submission" date="2018-05" db="EMBL/GenBank/DDBJ databases">
        <title>Genomic Encyclopedia of Type Strains, Phase IV (KMG-V): Genome sequencing to study the core and pangenomes of soil and plant-associated prokaryotes.</title>
        <authorList>
            <person name="Whitman W."/>
        </authorList>
    </citation>
    <scope>NUCLEOTIDE SEQUENCE [LARGE SCALE GENOMIC DNA]</scope>
    <source>
        <strain evidence="3 4">SLV-132</strain>
    </source>
</reference>
<dbReference type="InterPro" id="IPR012340">
    <property type="entry name" value="NA-bd_OB-fold"/>
</dbReference>
<dbReference type="Pfam" id="PF00773">
    <property type="entry name" value="RNB"/>
    <property type="match status" value="2"/>
</dbReference>
<evidence type="ECO:0000313" key="3">
    <source>
        <dbReference type="EMBL" id="PWK36250.1"/>
    </source>
</evidence>
<proteinExistence type="predicted"/>
<evidence type="ECO:0000313" key="4">
    <source>
        <dbReference type="Proteomes" id="UP000245754"/>
    </source>
</evidence>
<dbReference type="RefSeq" id="WP_109580102.1">
    <property type="nucleotide sequence ID" value="NZ_JACBYU010000002.1"/>
</dbReference>
<dbReference type="GO" id="GO:0004540">
    <property type="term" value="F:RNA nuclease activity"/>
    <property type="evidence" value="ECO:0007669"/>
    <property type="project" value="InterPro"/>
</dbReference>
<dbReference type="InterPro" id="IPR001900">
    <property type="entry name" value="RNase_II/R"/>
</dbReference>
<organism evidence="3 4">
    <name type="scientific">Cupriavidus plantarum</name>
    <dbReference type="NCBI Taxonomy" id="942865"/>
    <lineage>
        <taxon>Bacteria</taxon>
        <taxon>Pseudomonadati</taxon>
        <taxon>Pseudomonadota</taxon>
        <taxon>Betaproteobacteria</taxon>
        <taxon>Burkholderiales</taxon>
        <taxon>Burkholderiaceae</taxon>
        <taxon>Cupriavidus</taxon>
    </lineage>
</organism>
<dbReference type="AlphaFoldDB" id="A0A316FF35"/>
<feature type="region of interest" description="Disordered" evidence="1">
    <location>
        <begin position="640"/>
        <end position="727"/>
    </location>
</feature>
<dbReference type="SUPFAM" id="SSF50249">
    <property type="entry name" value="Nucleic acid-binding proteins"/>
    <property type="match status" value="1"/>
</dbReference>
<dbReference type="EMBL" id="QGGT01000001">
    <property type="protein sequence ID" value="PWK36250.1"/>
    <property type="molecule type" value="Genomic_DNA"/>
</dbReference>
<feature type="compositionally biased region" description="Low complexity" evidence="1">
    <location>
        <begin position="663"/>
        <end position="672"/>
    </location>
</feature>
<dbReference type="Proteomes" id="UP000245754">
    <property type="component" value="Unassembled WGS sequence"/>
</dbReference>
<gene>
    <name evidence="3" type="ORF">C7419_101104</name>
</gene>
<accession>A0A316FF35</accession>
<dbReference type="GO" id="GO:0006402">
    <property type="term" value="P:mRNA catabolic process"/>
    <property type="evidence" value="ECO:0007669"/>
    <property type="project" value="TreeGrafter"/>
</dbReference>
<dbReference type="GO" id="GO:0003723">
    <property type="term" value="F:RNA binding"/>
    <property type="evidence" value="ECO:0007669"/>
    <property type="project" value="InterPro"/>
</dbReference>
<protein>
    <submittedName>
        <fullName evidence="3">Exoribonuclease-2</fullName>
    </submittedName>
</protein>
<dbReference type="PANTHER" id="PTHR23355">
    <property type="entry name" value="RIBONUCLEASE"/>
    <property type="match status" value="1"/>
</dbReference>
<feature type="compositionally biased region" description="Acidic residues" evidence="1">
    <location>
        <begin position="642"/>
        <end position="662"/>
    </location>
</feature>
<keyword evidence="4" id="KW-1185">Reference proteome</keyword>
<evidence type="ECO:0000256" key="1">
    <source>
        <dbReference type="SAM" id="MobiDB-lite"/>
    </source>
</evidence>
<comment type="caution">
    <text evidence="3">The sequence shown here is derived from an EMBL/GenBank/DDBJ whole genome shotgun (WGS) entry which is preliminary data.</text>
</comment>
<dbReference type="PANTHER" id="PTHR23355:SF9">
    <property type="entry name" value="DIS3-LIKE EXONUCLEASE 2"/>
    <property type="match status" value="1"/>
</dbReference>